<proteinExistence type="predicted"/>
<gene>
    <name evidence="1" type="ORF">IM811_004532</name>
</gene>
<protein>
    <submittedName>
        <fullName evidence="1">Uncharacterized protein</fullName>
    </submittedName>
</protein>
<dbReference type="Proteomes" id="UP000616885">
    <property type="component" value="Unassembled WGS sequence"/>
</dbReference>
<dbReference type="EMBL" id="JADCTT010000013">
    <property type="protein sequence ID" value="KAF9744910.1"/>
    <property type="molecule type" value="Genomic_DNA"/>
</dbReference>
<sequence length="105" mass="11363">MDAKRPLDTLSHALPVPRLAVLVAGQQPSEAHTTPGKPAIVLPDERSSLLLRRHHRGKRGLKRDGWSRRPLAVSFPASHAGSYHIGEVDRAGGGQAAENELIIKL</sequence>
<organism evidence="1 2">
    <name type="scientific">Bionectria ochroleuca</name>
    <name type="common">Gliocladium roseum</name>
    <dbReference type="NCBI Taxonomy" id="29856"/>
    <lineage>
        <taxon>Eukaryota</taxon>
        <taxon>Fungi</taxon>
        <taxon>Dikarya</taxon>
        <taxon>Ascomycota</taxon>
        <taxon>Pezizomycotina</taxon>
        <taxon>Sordariomycetes</taxon>
        <taxon>Hypocreomycetidae</taxon>
        <taxon>Hypocreales</taxon>
        <taxon>Bionectriaceae</taxon>
        <taxon>Clonostachys</taxon>
    </lineage>
</organism>
<reference evidence="1" key="1">
    <citation type="submission" date="2020-10" db="EMBL/GenBank/DDBJ databases">
        <title>High-Quality Genome Resource of Clonostachys rosea strain S41 by Oxford Nanopore Long-Read Sequencing.</title>
        <authorList>
            <person name="Wang H."/>
        </authorList>
    </citation>
    <scope>NUCLEOTIDE SEQUENCE</scope>
    <source>
        <strain evidence="1">S41</strain>
    </source>
</reference>
<dbReference type="AlphaFoldDB" id="A0A8H7N2N0"/>
<comment type="caution">
    <text evidence="1">The sequence shown here is derived from an EMBL/GenBank/DDBJ whole genome shotgun (WGS) entry which is preliminary data.</text>
</comment>
<name>A0A8H7N2N0_BIOOC</name>
<evidence type="ECO:0000313" key="1">
    <source>
        <dbReference type="EMBL" id="KAF9744910.1"/>
    </source>
</evidence>
<accession>A0A8H7N2N0</accession>
<evidence type="ECO:0000313" key="2">
    <source>
        <dbReference type="Proteomes" id="UP000616885"/>
    </source>
</evidence>